<keyword evidence="1" id="KW-0238">DNA-binding</keyword>
<dbReference type="InterPro" id="IPR009071">
    <property type="entry name" value="HMG_box_dom"/>
</dbReference>
<dbReference type="Gene3D" id="1.10.30.10">
    <property type="entry name" value="High mobility group box domain"/>
    <property type="match status" value="2"/>
</dbReference>
<reference evidence="4" key="1">
    <citation type="submission" date="2022-11" db="UniProtKB">
        <authorList>
            <consortium name="WormBaseParasite"/>
        </authorList>
    </citation>
    <scope>IDENTIFICATION</scope>
</reference>
<feature type="domain" description="HMG box" evidence="2">
    <location>
        <begin position="227"/>
        <end position="288"/>
    </location>
</feature>
<dbReference type="SUPFAM" id="SSF63748">
    <property type="entry name" value="Tudor/PWWP/MBT"/>
    <property type="match status" value="1"/>
</dbReference>
<dbReference type="Gene3D" id="2.30.30.140">
    <property type="match status" value="1"/>
</dbReference>
<dbReference type="WBParaSite" id="scaffold12982_cov235.g16629">
    <property type="protein sequence ID" value="scaffold12982_cov235.g16629"/>
    <property type="gene ID" value="scaffold12982_cov235.g16629"/>
</dbReference>
<evidence type="ECO:0000256" key="1">
    <source>
        <dbReference type="PROSITE-ProRule" id="PRU00267"/>
    </source>
</evidence>
<dbReference type="GO" id="GO:0003677">
    <property type="term" value="F:DNA binding"/>
    <property type="evidence" value="ECO:0007669"/>
    <property type="project" value="UniProtKB-UniRule"/>
</dbReference>
<keyword evidence="1" id="KW-0539">Nucleus</keyword>
<accession>A0A915LJZ4</accession>
<dbReference type="SUPFAM" id="SSF47095">
    <property type="entry name" value="HMG-box"/>
    <property type="match status" value="2"/>
</dbReference>
<dbReference type="Pfam" id="PF09011">
    <property type="entry name" value="HMG_box_2"/>
    <property type="match status" value="1"/>
</dbReference>
<evidence type="ECO:0000259" key="2">
    <source>
        <dbReference type="PROSITE" id="PS50118"/>
    </source>
</evidence>
<proteinExistence type="predicted"/>
<dbReference type="Proteomes" id="UP000887561">
    <property type="component" value="Unplaced"/>
</dbReference>
<dbReference type="AlphaFoldDB" id="A0A915LJZ4"/>
<dbReference type="PROSITE" id="PS50118">
    <property type="entry name" value="HMG_BOX_2"/>
    <property type="match status" value="1"/>
</dbReference>
<dbReference type="GO" id="GO:0005634">
    <property type="term" value="C:nucleus"/>
    <property type="evidence" value="ECO:0007669"/>
    <property type="project" value="UniProtKB-UniRule"/>
</dbReference>
<dbReference type="InterPro" id="IPR036910">
    <property type="entry name" value="HMG_box_dom_sf"/>
</dbReference>
<feature type="DNA-binding region" description="HMG box" evidence="1">
    <location>
        <begin position="227"/>
        <end position="288"/>
    </location>
</feature>
<dbReference type="PRINTS" id="PR00886">
    <property type="entry name" value="HIGHMOBLTY12"/>
</dbReference>
<protein>
    <submittedName>
        <fullName evidence="4">HMG box domain-containing protein</fullName>
    </submittedName>
</protein>
<organism evidence="3 4">
    <name type="scientific">Meloidogyne javanica</name>
    <name type="common">Root-knot nematode worm</name>
    <dbReference type="NCBI Taxonomy" id="6303"/>
    <lineage>
        <taxon>Eukaryota</taxon>
        <taxon>Metazoa</taxon>
        <taxon>Ecdysozoa</taxon>
        <taxon>Nematoda</taxon>
        <taxon>Chromadorea</taxon>
        <taxon>Rhabditida</taxon>
        <taxon>Tylenchina</taxon>
        <taxon>Tylenchomorpha</taxon>
        <taxon>Tylenchoidea</taxon>
        <taxon>Meloidogynidae</taxon>
        <taxon>Meloidogyninae</taxon>
        <taxon>Meloidogyne</taxon>
        <taxon>Meloidogyne incognita group</taxon>
    </lineage>
</organism>
<keyword evidence="3" id="KW-1185">Reference proteome</keyword>
<evidence type="ECO:0000313" key="4">
    <source>
        <dbReference type="WBParaSite" id="scaffold12982_cov235.g16629"/>
    </source>
</evidence>
<name>A0A915LJZ4_MELJA</name>
<evidence type="ECO:0000313" key="3">
    <source>
        <dbReference type="Proteomes" id="UP000887561"/>
    </source>
</evidence>
<sequence>MIQNNSNSNDEQFQHNDIVWVKIEDGTQMPARVIDLRMRYEFDEDEGLGTHFVQQAINCMPGREGSNDNNNKTLVVLFDKLNTWRWVSNNNLEPCEFLETDISHSHYNQNVLEALAKARQFCKLTFSTTTTKKVTAVVDKPVRLPPGFHRVTPFAVFVKEKMQNTSGERASEAVKKVAKSWKEMSNLDKNPYIENSKLLTEQRKDEFAKLSDQKKEELLEGNALRLEKRKRSTEMEKTQVPKGKEEVIKFGKDFGEQWKVLTADEKKIYLDKAANLKNNYTKELEVWKNINADEISKWNAKLEMAKPKKVVTKPKKMKAVK</sequence>